<evidence type="ECO:0000313" key="2">
    <source>
        <dbReference type="EMBL" id="GEU93049.1"/>
    </source>
</evidence>
<gene>
    <name evidence="2" type="ORF">Tci_065027</name>
</gene>
<sequence length="715" mass="82201">MSSTNNNLQTQTSNALHNAIMEAGGKDRPSMLAPAIERLKQGESINVQDLETNLYWEFNKFTSRNDESLESYYSKFYKMMNELVRNKCDVTNHQVNVQFLLQLEPEEQADWRDDTDDEPDDQELEAHYMYMEKIQEVTPDAADNSGPIFDVGPLQKIQNDDGDTNITTNSLDMSNNGGKDDQDDDDLAREQHVKPDHDEAHLNEETTLILLCQPIDQNIDSSDLDQIQSPQYPVNHHLSQEDVEEVLHDKEFFLQDTQTFLEKFNRFSFGFTPRVLTIAWERIDKIKYVLTEPEEIPELMYKLREDEDEEYTIQYREYLEKSPDAVTTILPNKEPEYSLSMGYKHLNTTLKTESDEIIKSGVEELALILSENEVTSEDKRKCDMLVCENSPVCDNHSKILSDSNDDDILSDDDAFEDIEYVEASLPDPEIVSLEEENDVQQEEEEVNLKDIFQIQDVILREKLLSINRLIANIESLNDNPTPDRVLNSFASFPIFEESDNSLSDNSSPEFETFSDHTKETRSGNTTTHANNSLPEYDSFCFEIEPDQERLTSVFKNDISDDSSNDLLLEEVDLFIASDNSIPSGIENFDYDSEGDIRFLEGLLIDDSIPFPNNKSFDSENDPLFPRPPPEPPDVEFDFKPDSKEVILVVMNTIDVLNKDDPRGEFDISTNDEDDDCFSFMFVIRIFLPYLIFLEVFLLLLSAESEDTIFDPVISI</sequence>
<feature type="region of interest" description="Disordered" evidence="1">
    <location>
        <begin position="140"/>
        <end position="186"/>
    </location>
</feature>
<protein>
    <submittedName>
        <fullName evidence="2">Uncharacterized protein</fullName>
    </submittedName>
</protein>
<accession>A0A6L2P649</accession>
<feature type="compositionally biased region" description="Polar residues" evidence="1">
    <location>
        <begin position="522"/>
        <end position="531"/>
    </location>
</feature>
<feature type="region of interest" description="Disordered" evidence="1">
    <location>
        <begin position="498"/>
        <end position="531"/>
    </location>
</feature>
<evidence type="ECO:0000256" key="1">
    <source>
        <dbReference type="SAM" id="MobiDB-lite"/>
    </source>
</evidence>
<organism evidence="2">
    <name type="scientific">Tanacetum cinerariifolium</name>
    <name type="common">Dalmatian daisy</name>
    <name type="synonym">Chrysanthemum cinerariifolium</name>
    <dbReference type="NCBI Taxonomy" id="118510"/>
    <lineage>
        <taxon>Eukaryota</taxon>
        <taxon>Viridiplantae</taxon>
        <taxon>Streptophyta</taxon>
        <taxon>Embryophyta</taxon>
        <taxon>Tracheophyta</taxon>
        <taxon>Spermatophyta</taxon>
        <taxon>Magnoliopsida</taxon>
        <taxon>eudicotyledons</taxon>
        <taxon>Gunneridae</taxon>
        <taxon>Pentapetalae</taxon>
        <taxon>asterids</taxon>
        <taxon>campanulids</taxon>
        <taxon>Asterales</taxon>
        <taxon>Asteraceae</taxon>
        <taxon>Asteroideae</taxon>
        <taxon>Anthemideae</taxon>
        <taxon>Anthemidinae</taxon>
        <taxon>Tanacetum</taxon>
    </lineage>
</organism>
<comment type="caution">
    <text evidence="2">The sequence shown here is derived from an EMBL/GenBank/DDBJ whole genome shotgun (WGS) entry which is preliminary data.</text>
</comment>
<name>A0A6L2P649_TANCI</name>
<dbReference type="EMBL" id="BKCJ010010766">
    <property type="protein sequence ID" value="GEU93049.1"/>
    <property type="molecule type" value="Genomic_DNA"/>
</dbReference>
<reference evidence="2" key="1">
    <citation type="journal article" date="2019" name="Sci. Rep.">
        <title>Draft genome of Tanacetum cinerariifolium, the natural source of mosquito coil.</title>
        <authorList>
            <person name="Yamashiro T."/>
            <person name="Shiraishi A."/>
            <person name="Satake H."/>
            <person name="Nakayama K."/>
        </authorList>
    </citation>
    <scope>NUCLEOTIDE SEQUENCE</scope>
</reference>
<feature type="compositionally biased region" description="Polar residues" evidence="1">
    <location>
        <begin position="164"/>
        <end position="177"/>
    </location>
</feature>
<dbReference type="AlphaFoldDB" id="A0A6L2P649"/>
<proteinExistence type="predicted"/>